<dbReference type="Proteomes" id="UP000663555">
    <property type="component" value="Chromosome"/>
</dbReference>
<dbReference type="RefSeq" id="WP_206643061.1">
    <property type="nucleotide sequence ID" value="NZ_CP071247.1"/>
</dbReference>
<gene>
    <name evidence="2" type="ORF">LPB19_11590</name>
</gene>
<proteinExistence type="predicted"/>
<dbReference type="PANTHER" id="PTHR12286">
    <property type="entry name" value="SACCHAROPINE DEHYDROGENASE-LIKE OXIDOREDUCTASE"/>
    <property type="match status" value="1"/>
</dbReference>
<feature type="domain" description="Saccharopine dehydrogenase NADP binding" evidence="1">
    <location>
        <begin position="11"/>
        <end position="141"/>
    </location>
</feature>
<dbReference type="Pfam" id="PF03435">
    <property type="entry name" value="Sacchrp_dh_NADP"/>
    <property type="match status" value="1"/>
</dbReference>
<accession>A0ABX7MR14</accession>
<organism evidence="2 3">
    <name type="scientific">Marinobacter salinisoli</name>
    <dbReference type="NCBI Taxonomy" id="2769486"/>
    <lineage>
        <taxon>Bacteria</taxon>
        <taxon>Pseudomonadati</taxon>
        <taxon>Pseudomonadota</taxon>
        <taxon>Gammaproteobacteria</taxon>
        <taxon>Pseudomonadales</taxon>
        <taxon>Marinobacteraceae</taxon>
        <taxon>Marinobacter</taxon>
    </lineage>
</organism>
<evidence type="ECO:0000313" key="2">
    <source>
        <dbReference type="EMBL" id="QSP93839.1"/>
    </source>
</evidence>
<dbReference type="InterPro" id="IPR005097">
    <property type="entry name" value="Sacchrp_dh_NADP-bd"/>
</dbReference>
<evidence type="ECO:0000313" key="3">
    <source>
        <dbReference type="Proteomes" id="UP000663555"/>
    </source>
</evidence>
<dbReference type="PANTHER" id="PTHR12286:SF5">
    <property type="entry name" value="SACCHAROPINE DEHYDROGENASE-LIKE OXIDOREDUCTASE"/>
    <property type="match status" value="1"/>
</dbReference>
<dbReference type="InterPro" id="IPR036291">
    <property type="entry name" value="NAD(P)-bd_dom_sf"/>
</dbReference>
<dbReference type="SUPFAM" id="SSF51735">
    <property type="entry name" value="NAD(P)-binding Rossmann-fold domains"/>
    <property type="match status" value="1"/>
</dbReference>
<evidence type="ECO:0000259" key="1">
    <source>
        <dbReference type="Pfam" id="PF03435"/>
    </source>
</evidence>
<protein>
    <submittedName>
        <fullName evidence="2">Saccharopine dehydrogenase NADP-binding domain-containing protein</fullName>
    </submittedName>
</protein>
<dbReference type="Gene3D" id="3.40.50.720">
    <property type="entry name" value="NAD(P)-binding Rossmann-like Domain"/>
    <property type="match status" value="1"/>
</dbReference>
<keyword evidence="3" id="KW-1185">Reference proteome</keyword>
<dbReference type="InterPro" id="IPR051276">
    <property type="entry name" value="Saccharopine_DH-like_oxidrdct"/>
</dbReference>
<dbReference type="EMBL" id="CP071247">
    <property type="protein sequence ID" value="QSP93839.1"/>
    <property type="molecule type" value="Genomic_DNA"/>
</dbReference>
<reference evidence="2 3" key="1">
    <citation type="submission" date="2021-03" db="EMBL/GenBank/DDBJ databases">
        <title>Genome sequencing of Marinobacter sp. LPB0319.</title>
        <authorList>
            <person name="Kim J."/>
        </authorList>
    </citation>
    <scope>NUCLEOTIDE SEQUENCE [LARGE SCALE GENOMIC DNA]</scope>
    <source>
        <strain evidence="2 3">LPB0319</strain>
    </source>
</reference>
<sequence length="413" mass="44820">MTKSEKTAYDIVVFGATSFVGQILTNYLLSTYGVGKTVNWALAGRSESKLKTLKSDLGEGAKDIPLIIADAADETALRAMCEQTRVIISTVGPYALYGEPLVKACVETGTDYCDLTGEVQWIRRMIQQYEEQAKASGARIVHCCGFDSIPSDMGVWFLQNKAEETFGGPCEDVRMRVKAAKGGMSGGTVASMMNIAREAGADPQLRKELANPFSLCPPEHRSETRQPSLKNAEFDKTFDVWLAPFVMGAINTRIVHRSNALQGARYGKEFTYDEAMMTGKGNKGRLGAYGVTGALAGFFTASAFKPTRWLVGKFVPQPGEGPTPDEQKNGFYDLRFVGRTADGKTMITKVTGDRDPGYGSTGKMLGEAGMCLAFDVPSDKEGGFWTPSTLLDGDLLERLTSKAGLTFEVVETR</sequence>
<name>A0ABX7MR14_9GAMM</name>